<reference evidence="1 2" key="2">
    <citation type="submission" date="2018-11" db="EMBL/GenBank/DDBJ databases">
        <authorList>
            <consortium name="Pathogen Informatics"/>
        </authorList>
    </citation>
    <scope>NUCLEOTIDE SEQUENCE [LARGE SCALE GENOMIC DNA]</scope>
    <source>
        <strain evidence="1 2">Egypt</strain>
    </source>
</reference>
<evidence type="ECO:0000313" key="3">
    <source>
        <dbReference type="WBParaSite" id="ECPE_0000998101-mRNA-1"/>
    </source>
</evidence>
<dbReference type="WBParaSite" id="ECPE_0000998101-mRNA-1">
    <property type="protein sequence ID" value="ECPE_0000998101-mRNA-1"/>
    <property type="gene ID" value="ECPE_0000998101"/>
</dbReference>
<dbReference type="Proteomes" id="UP000272942">
    <property type="component" value="Unassembled WGS sequence"/>
</dbReference>
<evidence type="ECO:0000313" key="1">
    <source>
        <dbReference type="EMBL" id="VDP86240.1"/>
    </source>
</evidence>
<reference evidence="3" key="1">
    <citation type="submission" date="2016-06" db="UniProtKB">
        <authorList>
            <consortium name="WormBaseParasite"/>
        </authorList>
    </citation>
    <scope>IDENTIFICATION</scope>
</reference>
<gene>
    <name evidence="1" type="ORF">ECPE_LOCUS9949</name>
</gene>
<sequence length="195" mass="21166">MNKETEDSCDRPLWKLIDSSPANSAQPPIVSTTRNFTVYFGQAYSITKLGLIMGQADETPSDVIYYPQIGIISSEKQISPESEKTLNLTCVAISCEAGSNKNGNSMYARAHLSHPTTSSCSRSGRKVTCEDLELLRFRVPLPGETQNSTPPDQGTVLVSQGSVLPGVSEIMTEMNVVQSSKTELIVSMPRSDYGP</sequence>
<dbReference type="AlphaFoldDB" id="A0A183ASL4"/>
<protein>
    <submittedName>
        <fullName evidence="3">MABP domain-containing protein</fullName>
    </submittedName>
</protein>
<dbReference type="OrthoDB" id="6241182at2759"/>
<dbReference type="EMBL" id="UZAN01048224">
    <property type="protein sequence ID" value="VDP86240.1"/>
    <property type="molecule type" value="Genomic_DNA"/>
</dbReference>
<evidence type="ECO:0000313" key="2">
    <source>
        <dbReference type="Proteomes" id="UP000272942"/>
    </source>
</evidence>
<accession>A0A183ASL4</accession>
<proteinExistence type="predicted"/>
<organism evidence="3">
    <name type="scientific">Echinostoma caproni</name>
    <dbReference type="NCBI Taxonomy" id="27848"/>
    <lineage>
        <taxon>Eukaryota</taxon>
        <taxon>Metazoa</taxon>
        <taxon>Spiralia</taxon>
        <taxon>Lophotrochozoa</taxon>
        <taxon>Platyhelminthes</taxon>
        <taxon>Trematoda</taxon>
        <taxon>Digenea</taxon>
        <taxon>Plagiorchiida</taxon>
        <taxon>Echinostomata</taxon>
        <taxon>Echinostomatoidea</taxon>
        <taxon>Echinostomatidae</taxon>
        <taxon>Echinostoma</taxon>
    </lineage>
</organism>
<keyword evidence="2" id="KW-1185">Reference proteome</keyword>
<name>A0A183ASL4_9TREM</name>